<comment type="caution">
    <text evidence="1">The sequence shown here is derived from an EMBL/GenBank/DDBJ whole genome shotgun (WGS) entry which is preliminary data.</text>
</comment>
<gene>
    <name evidence="1" type="ORF">DHETER_LOCUS12495</name>
</gene>
<sequence length="83" mass="9437">LYLFKYDTIHGRYKGQVEIKDGKLLVSNYEIFVFAEKNPQDIKWGKVGADYIVESSGIFKTTEKASLHLQGVCESSKSTLVYL</sequence>
<evidence type="ECO:0000313" key="1">
    <source>
        <dbReference type="EMBL" id="CAG8715107.1"/>
    </source>
</evidence>
<organism evidence="1 2">
    <name type="scientific">Dentiscutata heterogama</name>
    <dbReference type="NCBI Taxonomy" id="1316150"/>
    <lineage>
        <taxon>Eukaryota</taxon>
        <taxon>Fungi</taxon>
        <taxon>Fungi incertae sedis</taxon>
        <taxon>Mucoromycota</taxon>
        <taxon>Glomeromycotina</taxon>
        <taxon>Glomeromycetes</taxon>
        <taxon>Diversisporales</taxon>
        <taxon>Gigasporaceae</taxon>
        <taxon>Dentiscutata</taxon>
    </lineage>
</organism>
<accession>A0ACA9PMH2</accession>
<keyword evidence="2" id="KW-1185">Reference proteome</keyword>
<proteinExistence type="predicted"/>
<dbReference type="Proteomes" id="UP000789702">
    <property type="component" value="Unassembled WGS sequence"/>
</dbReference>
<name>A0ACA9PMH2_9GLOM</name>
<reference evidence="1" key="1">
    <citation type="submission" date="2021-06" db="EMBL/GenBank/DDBJ databases">
        <authorList>
            <person name="Kallberg Y."/>
            <person name="Tangrot J."/>
            <person name="Rosling A."/>
        </authorList>
    </citation>
    <scope>NUCLEOTIDE SEQUENCE</scope>
    <source>
        <strain evidence="1">IL203A</strain>
    </source>
</reference>
<feature type="non-terminal residue" evidence="1">
    <location>
        <position position="83"/>
    </location>
</feature>
<evidence type="ECO:0000313" key="2">
    <source>
        <dbReference type="Proteomes" id="UP000789702"/>
    </source>
</evidence>
<feature type="non-terminal residue" evidence="1">
    <location>
        <position position="1"/>
    </location>
</feature>
<dbReference type="EMBL" id="CAJVPU010030816">
    <property type="protein sequence ID" value="CAG8715107.1"/>
    <property type="molecule type" value="Genomic_DNA"/>
</dbReference>
<protein>
    <submittedName>
        <fullName evidence="1">12333_t:CDS:1</fullName>
    </submittedName>
</protein>